<dbReference type="AlphaFoldDB" id="A0A015W1M3"/>
<organism evidence="1 2">
    <name type="scientific">Bacteroides fragilis str. 3998T(B)3</name>
    <dbReference type="NCBI Taxonomy" id="1339316"/>
    <lineage>
        <taxon>Bacteria</taxon>
        <taxon>Pseudomonadati</taxon>
        <taxon>Bacteroidota</taxon>
        <taxon>Bacteroidia</taxon>
        <taxon>Bacteroidales</taxon>
        <taxon>Bacteroidaceae</taxon>
        <taxon>Bacteroides</taxon>
    </lineage>
</organism>
<evidence type="ECO:0000313" key="1">
    <source>
        <dbReference type="EMBL" id="EXY92093.1"/>
    </source>
</evidence>
<dbReference type="RefSeq" id="WP_008769455.1">
    <property type="nucleotide sequence ID" value="NZ_JGDB01000023.1"/>
</dbReference>
<dbReference type="SUPFAM" id="SSF47336">
    <property type="entry name" value="ACP-like"/>
    <property type="match status" value="1"/>
</dbReference>
<protein>
    <submittedName>
        <fullName evidence="1">Phosphopantetheine attachment site family protein</fullName>
    </submittedName>
</protein>
<dbReference type="PATRIC" id="fig|1339316.3.peg.1082"/>
<dbReference type="EMBL" id="JGDB01000023">
    <property type="protein sequence ID" value="EXY92093.1"/>
    <property type="molecule type" value="Genomic_DNA"/>
</dbReference>
<dbReference type="InterPro" id="IPR036736">
    <property type="entry name" value="ACP-like_sf"/>
</dbReference>
<gene>
    <name evidence="1" type="ORF">M125_1117</name>
</gene>
<dbReference type="Proteomes" id="UP000020773">
    <property type="component" value="Unassembled WGS sequence"/>
</dbReference>
<name>A0A015W1M3_BACFG</name>
<dbReference type="Gene3D" id="1.10.1200.10">
    <property type="entry name" value="ACP-like"/>
    <property type="match status" value="1"/>
</dbReference>
<reference evidence="1 2" key="1">
    <citation type="submission" date="2014-02" db="EMBL/GenBank/DDBJ databases">
        <authorList>
            <person name="Sears C."/>
            <person name="Carroll K."/>
            <person name="Sack B.R."/>
            <person name="Qadri F."/>
            <person name="Myers L.L."/>
            <person name="Chung G.-T."/>
            <person name="Escheverria P."/>
            <person name="Fraser C.M."/>
            <person name="Sadzewicz L."/>
            <person name="Shefchek K.A."/>
            <person name="Tallon L."/>
            <person name="Das S.P."/>
            <person name="Daugherty S."/>
            <person name="Mongodin E.F."/>
        </authorList>
    </citation>
    <scope>NUCLEOTIDE SEQUENCE [LARGE SCALE GENOMIC DNA]</scope>
    <source>
        <strain evidence="2">3998T(B)3</strain>
    </source>
</reference>
<evidence type="ECO:0000313" key="2">
    <source>
        <dbReference type="Proteomes" id="UP000020773"/>
    </source>
</evidence>
<proteinExistence type="predicted"/>
<comment type="caution">
    <text evidence="1">The sequence shown here is derived from an EMBL/GenBank/DDBJ whole genome shotgun (WGS) entry which is preliminary data.</text>
</comment>
<accession>A0A015W1M3</accession>
<sequence length="76" mass="8850">MDLNDFILKFSEQFDETDVNDFTGDTCFKSLDEWSSLMSLSIIAMVDEEYGIRIKGDDIKLSETIQDLYNIVRSRQ</sequence>